<proteinExistence type="predicted"/>
<reference evidence="7" key="1">
    <citation type="journal article" date="2019" name="Int. J. Syst. Evol. Microbiol.">
        <title>The Global Catalogue of Microorganisms (GCM) 10K type strain sequencing project: providing services to taxonomists for standard genome sequencing and annotation.</title>
        <authorList>
            <consortium name="The Broad Institute Genomics Platform"/>
            <consortium name="The Broad Institute Genome Sequencing Center for Infectious Disease"/>
            <person name="Wu L."/>
            <person name="Ma J."/>
        </authorList>
    </citation>
    <scope>NUCLEOTIDE SEQUENCE [LARGE SCALE GENOMIC DNA]</scope>
    <source>
        <strain evidence="7">KCTC 42424</strain>
    </source>
</reference>
<dbReference type="Pfam" id="PF01124">
    <property type="entry name" value="MAPEG"/>
    <property type="match status" value="1"/>
</dbReference>
<evidence type="ECO:0000313" key="7">
    <source>
        <dbReference type="Proteomes" id="UP001595722"/>
    </source>
</evidence>
<sequence>MAISYWCVLVAALMPYLFTGIAKFGGRRYNNHVPREFLEGQQGFRKRAHWAQLNSFEAFPAFAAGVIIAHQLGVAAETINLLAVSFILLRLVYGICYLTDQASLRSLVWMAALGCTIALYVQAGLVI</sequence>
<feature type="transmembrane region" description="Helical" evidence="5">
    <location>
        <begin position="6"/>
        <end position="25"/>
    </location>
</feature>
<evidence type="ECO:0000256" key="4">
    <source>
        <dbReference type="ARBA" id="ARBA00023136"/>
    </source>
</evidence>
<evidence type="ECO:0000256" key="2">
    <source>
        <dbReference type="ARBA" id="ARBA00022692"/>
    </source>
</evidence>
<feature type="transmembrane region" description="Helical" evidence="5">
    <location>
        <begin position="79"/>
        <end position="99"/>
    </location>
</feature>
<evidence type="ECO:0000313" key="6">
    <source>
        <dbReference type="EMBL" id="MFC3681509.1"/>
    </source>
</evidence>
<evidence type="ECO:0000256" key="3">
    <source>
        <dbReference type="ARBA" id="ARBA00022989"/>
    </source>
</evidence>
<keyword evidence="4 5" id="KW-0472">Membrane</keyword>
<dbReference type="InterPro" id="IPR001129">
    <property type="entry name" value="Membr-assoc_MAPEG"/>
</dbReference>
<gene>
    <name evidence="6" type="ORF">ACFOMG_15500</name>
</gene>
<dbReference type="InterPro" id="IPR023352">
    <property type="entry name" value="MAPEG-like_dom_sf"/>
</dbReference>
<dbReference type="PANTHER" id="PTHR35371">
    <property type="entry name" value="INNER MEMBRANE PROTEIN"/>
    <property type="match status" value="1"/>
</dbReference>
<feature type="transmembrane region" description="Helical" evidence="5">
    <location>
        <begin position="106"/>
        <end position="125"/>
    </location>
</feature>
<dbReference type="Gene3D" id="1.20.120.550">
    <property type="entry name" value="Membrane associated eicosanoid/glutathione metabolism-like domain"/>
    <property type="match status" value="1"/>
</dbReference>
<dbReference type="EMBL" id="JBHRYB010000015">
    <property type="protein sequence ID" value="MFC3681509.1"/>
    <property type="molecule type" value="Genomic_DNA"/>
</dbReference>
<dbReference type="PANTHER" id="PTHR35371:SF1">
    <property type="entry name" value="BLR7753 PROTEIN"/>
    <property type="match status" value="1"/>
</dbReference>
<name>A0ABV7VVD3_9GAMM</name>
<comment type="caution">
    <text evidence="6">The sequence shown here is derived from an EMBL/GenBank/DDBJ whole genome shotgun (WGS) entry which is preliminary data.</text>
</comment>
<dbReference type="SUPFAM" id="SSF161084">
    <property type="entry name" value="MAPEG domain-like"/>
    <property type="match status" value="1"/>
</dbReference>
<dbReference type="RefSeq" id="WP_376867956.1">
    <property type="nucleotide sequence ID" value="NZ_JBHRYB010000015.1"/>
</dbReference>
<dbReference type="Proteomes" id="UP001595722">
    <property type="component" value="Unassembled WGS sequence"/>
</dbReference>
<comment type="subcellular location">
    <subcellularLocation>
        <location evidence="1">Membrane</location>
    </subcellularLocation>
</comment>
<evidence type="ECO:0000256" key="1">
    <source>
        <dbReference type="ARBA" id="ARBA00004370"/>
    </source>
</evidence>
<evidence type="ECO:0000256" key="5">
    <source>
        <dbReference type="SAM" id="Phobius"/>
    </source>
</evidence>
<keyword evidence="3 5" id="KW-1133">Transmembrane helix</keyword>
<keyword evidence="7" id="KW-1185">Reference proteome</keyword>
<protein>
    <submittedName>
        <fullName evidence="6">MAPEG family protein</fullName>
    </submittedName>
</protein>
<organism evidence="6 7">
    <name type="scientific">Bacterioplanoides pacificum</name>
    <dbReference type="NCBI Taxonomy" id="1171596"/>
    <lineage>
        <taxon>Bacteria</taxon>
        <taxon>Pseudomonadati</taxon>
        <taxon>Pseudomonadota</taxon>
        <taxon>Gammaproteobacteria</taxon>
        <taxon>Oceanospirillales</taxon>
        <taxon>Oceanospirillaceae</taxon>
        <taxon>Bacterioplanoides</taxon>
    </lineage>
</organism>
<keyword evidence="2 5" id="KW-0812">Transmembrane</keyword>
<accession>A0ABV7VVD3</accession>